<sequence>MDRSTAAGASAAFILIAFHAQKRKRRWWQGQLLQNGTCYGDNLMAELLLNDVCSFRNFVRLTKSDFEEVLCLVGPKIFIKNTNYRAAIPPSIRLMVALRYLATGDSFTSPHLFQSGLVALRYLATGDSFTSPHLFQSGWPFLTFHHISITIFSTRNVP</sequence>
<dbReference type="EMBL" id="JASPKY010000396">
    <property type="protein sequence ID" value="KAK9702273.1"/>
    <property type="molecule type" value="Genomic_DNA"/>
</dbReference>
<reference evidence="1 2" key="1">
    <citation type="journal article" date="2024" name="BMC Genomics">
        <title>De novo assembly and annotation of Popillia japonica's genome with initial clues to its potential as an invasive pest.</title>
        <authorList>
            <person name="Cucini C."/>
            <person name="Boschi S."/>
            <person name="Funari R."/>
            <person name="Cardaioli E."/>
            <person name="Iannotti N."/>
            <person name="Marturano G."/>
            <person name="Paoli F."/>
            <person name="Bruttini M."/>
            <person name="Carapelli A."/>
            <person name="Frati F."/>
            <person name="Nardi F."/>
        </authorList>
    </citation>
    <scope>NUCLEOTIDE SEQUENCE [LARGE SCALE GENOMIC DNA]</scope>
    <source>
        <strain evidence="1">DMR45628</strain>
    </source>
</reference>
<accession>A0AAW1JGT1</accession>
<proteinExistence type="predicted"/>
<dbReference type="AlphaFoldDB" id="A0AAW1JGT1"/>
<keyword evidence="2" id="KW-1185">Reference proteome</keyword>
<organism evidence="1 2">
    <name type="scientific">Popillia japonica</name>
    <name type="common">Japanese beetle</name>
    <dbReference type="NCBI Taxonomy" id="7064"/>
    <lineage>
        <taxon>Eukaryota</taxon>
        <taxon>Metazoa</taxon>
        <taxon>Ecdysozoa</taxon>
        <taxon>Arthropoda</taxon>
        <taxon>Hexapoda</taxon>
        <taxon>Insecta</taxon>
        <taxon>Pterygota</taxon>
        <taxon>Neoptera</taxon>
        <taxon>Endopterygota</taxon>
        <taxon>Coleoptera</taxon>
        <taxon>Polyphaga</taxon>
        <taxon>Scarabaeiformia</taxon>
        <taxon>Scarabaeidae</taxon>
        <taxon>Rutelinae</taxon>
        <taxon>Popillia</taxon>
    </lineage>
</organism>
<comment type="caution">
    <text evidence="1">The sequence shown here is derived from an EMBL/GenBank/DDBJ whole genome shotgun (WGS) entry which is preliminary data.</text>
</comment>
<dbReference type="Proteomes" id="UP001458880">
    <property type="component" value="Unassembled WGS sequence"/>
</dbReference>
<gene>
    <name evidence="1" type="ORF">QE152_g30094</name>
</gene>
<name>A0AAW1JGT1_POPJA</name>
<evidence type="ECO:0000313" key="2">
    <source>
        <dbReference type="Proteomes" id="UP001458880"/>
    </source>
</evidence>
<protein>
    <submittedName>
        <fullName evidence="1">Uncharacterized protein</fullName>
    </submittedName>
</protein>
<evidence type="ECO:0000313" key="1">
    <source>
        <dbReference type="EMBL" id="KAK9702273.1"/>
    </source>
</evidence>